<name>A0A165L366_EXIGL</name>
<dbReference type="InParanoid" id="A0A165L366"/>
<proteinExistence type="predicted"/>
<protein>
    <submittedName>
        <fullName evidence="1">Uncharacterized protein</fullName>
    </submittedName>
</protein>
<evidence type="ECO:0000313" key="2">
    <source>
        <dbReference type="Proteomes" id="UP000077266"/>
    </source>
</evidence>
<dbReference type="Proteomes" id="UP000077266">
    <property type="component" value="Unassembled WGS sequence"/>
</dbReference>
<accession>A0A165L366</accession>
<evidence type="ECO:0000313" key="1">
    <source>
        <dbReference type="EMBL" id="KZV97281.1"/>
    </source>
</evidence>
<gene>
    <name evidence="1" type="ORF">EXIGLDRAFT_383643</name>
</gene>
<dbReference type="EMBL" id="KV425932">
    <property type="protein sequence ID" value="KZV97281.1"/>
    <property type="molecule type" value="Genomic_DNA"/>
</dbReference>
<dbReference type="AlphaFoldDB" id="A0A165L366"/>
<organism evidence="1 2">
    <name type="scientific">Exidia glandulosa HHB12029</name>
    <dbReference type="NCBI Taxonomy" id="1314781"/>
    <lineage>
        <taxon>Eukaryota</taxon>
        <taxon>Fungi</taxon>
        <taxon>Dikarya</taxon>
        <taxon>Basidiomycota</taxon>
        <taxon>Agaricomycotina</taxon>
        <taxon>Agaricomycetes</taxon>
        <taxon>Auriculariales</taxon>
        <taxon>Exidiaceae</taxon>
        <taxon>Exidia</taxon>
    </lineage>
</organism>
<sequence length="65" mass="7296">MHNCLSTCLALPRNAKHLTRRHPHDHVCITYSMPSSSSIRTLHEFELLPERTALDSAGATYRGPP</sequence>
<keyword evidence="2" id="KW-1185">Reference proteome</keyword>
<reference evidence="1 2" key="1">
    <citation type="journal article" date="2016" name="Mol. Biol. Evol.">
        <title>Comparative Genomics of Early-Diverging Mushroom-Forming Fungi Provides Insights into the Origins of Lignocellulose Decay Capabilities.</title>
        <authorList>
            <person name="Nagy L.G."/>
            <person name="Riley R."/>
            <person name="Tritt A."/>
            <person name="Adam C."/>
            <person name="Daum C."/>
            <person name="Floudas D."/>
            <person name="Sun H."/>
            <person name="Yadav J.S."/>
            <person name="Pangilinan J."/>
            <person name="Larsson K.H."/>
            <person name="Matsuura K."/>
            <person name="Barry K."/>
            <person name="Labutti K."/>
            <person name="Kuo R."/>
            <person name="Ohm R.A."/>
            <person name="Bhattacharya S.S."/>
            <person name="Shirouzu T."/>
            <person name="Yoshinaga Y."/>
            <person name="Martin F.M."/>
            <person name="Grigoriev I.V."/>
            <person name="Hibbett D.S."/>
        </authorList>
    </citation>
    <scope>NUCLEOTIDE SEQUENCE [LARGE SCALE GENOMIC DNA]</scope>
    <source>
        <strain evidence="1 2">HHB12029</strain>
    </source>
</reference>